<dbReference type="AlphaFoldDB" id="M4BTU3"/>
<evidence type="ECO:0000313" key="1">
    <source>
        <dbReference type="EnsemblProtists" id="HpaP809879"/>
    </source>
</evidence>
<dbReference type="InParanoid" id="M4BTU3"/>
<protein>
    <submittedName>
        <fullName evidence="1">Uncharacterized protein</fullName>
    </submittedName>
</protein>
<dbReference type="EMBL" id="JH597877">
    <property type="status" value="NOT_ANNOTATED_CDS"/>
    <property type="molecule type" value="Genomic_DNA"/>
</dbReference>
<dbReference type="EnsemblProtists" id="HpaT809879">
    <property type="protein sequence ID" value="HpaP809879"/>
    <property type="gene ID" value="HpaG809879"/>
</dbReference>
<sequence>MLFLLFRRGAAMKFYQRGPLIVRRKPLTPPTSTPLAKASTFASYAAICVGLCAFLSDVRRKIRGF</sequence>
<organism evidence="1 2">
    <name type="scientific">Hyaloperonospora arabidopsidis (strain Emoy2)</name>
    <name type="common">Downy mildew agent</name>
    <name type="synonym">Peronospora arabidopsidis</name>
    <dbReference type="NCBI Taxonomy" id="559515"/>
    <lineage>
        <taxon>Eukaryota</taxon>
        <taxon>Sar</taxon>
        <taxon>Stramenopiles</taxon>
        <taxon>Oomycota</taxon>
        <taxon>Peronosporomycetes</taxon>
        <taxon>Peronosporales</taxon>
        <taxon>Peronosporaceae</taxon>
        <taxon>Hyaloperonospora</taxon>
    </lineage>
</organism>
<proteinExistence type="predicted"/>
<name>M4BTU3_HYAAE</name>
<accession>M4BTU3</accession>
<keyword evidence="2" id="KW-1185">Reference proteome</keyword>
<evidence type="ECO:0000313" key="2">
    <source>
        <dbReference type="Proteomes" id="UP000011713"/>
    </source>
</evidence>
<dbReference type="VEuPathDB" id="FungiDB:HpaG809879"/>
<dbReference type="HOGENOM" id="CLU_2854413_0_0_1"/>
<reference evidence="2" key="1">
    <citation type="journal article" date="2010" name="Science">
        <title>Signatures of adaptation to obligate biotrophy in the Hyaloperonospora arabidopsidis genome.</title>
        <authorList>
            <person name="Baxter L."/>
            <person name="Tripathy S."/>
            <person name="Ishaque N."/>
            <person name="Boot N."/>
            <person name="Cabral A."/>
            <person name="Kemen E."/>
            <person name="Thines M."/>
            <person name="Ah-Fong A."/>
            <person name="Anderson R."/>
            <person name="Badejoko W."/>
            <person name="Bittner-Eddy P."/>
            <person name="Boore J.L."/>
            <person name="Chibucos M.C."/>
            <person name="Coates M."/>
            <person name="Dehal P."/>
            <person name="Delehaunty K."/>
            <person name="Dong S."/>
            <person name="Downton P."/>
            <person name="Dumas B."/>
            <person name="Fabro G."/>
            <person name="Fronick C."/>
            <person name="Fuerstenberg S.I."/>
            <person name="Fulton L."/>
            <person name="Gaulin E."/>
            <person name="Govers F."/>
            <person name="Hughes L."/>
            <person name="Humphray S."/>
            <person name="Jiang R.H."/>
            <person name="Judelson H."/>
            <person name="Kamoun S."/>
            <person name="Kyung K."/>
            <person name="Meijer H."/>
            <person name="Minx P."/>
            <person name="Morris P."/>
            <person name="Nelson J."/>
            <person name="Phuntumart V."/>
            <person name="Qutob D."/>
            <person name="Rehmany A."/>
            <person name="Rougon-Cardoso A."/>
            <person name="Ryden P."/>
            <person name="Torto-Alalibo T."/>
            <person name="Studholme D."/>
            <person name="Wang Y."/>
            <person name="Win J."/>
            <person name="Wood J."/>
            <person name="Clifton S.W."/>
            <person name="Rogers J."/>
            <person name="Van den Ackerveken G."/>
            <person name="Jones J.D."/>
            <person name="McDowell J.M."/>
            <person name="Beynon J."/>
            <person name="Tyler B.M."/>
        </authorList>
    </citation>
    <scope>NUCLEOTIDE SEQUENCE [LARGE SCALE GENOMIC DNA]</scope>
    <source>
        <strain evidence="2">Emoy2</strain>
    </source>
</reference>
<dbReference type="Proteomes" id="UP000011713">
    <property type="component" value="Unassembled WGS sequence"/>
</dbReference>
<reference evidence="1" key="2">
    <citation type="submission" date="2015-06" db="UniProtKB">
        <authorList>
            <consortium name="EnsemblProtists"/>
        </authorList>
    </citation>
    <scope>IDENTIFICATION</scope>
    <source>
        <strain evidence="1">Emoy2</strain>
    </source>
</reference>